<evidence type="ECO:0000313" key="2">
    <source>
        <dbReference type="Proteomes" id="UP001139534"/>
    </source>
</evidence>
<accession>A0A9X1XYW8</accession>
<evidence type="ECO:0000313" key="1">
    <source>
        <dbReference type="EMBL" id="MCK8488280.1"/>
    </source>
</evidence>
<dbReference type="RefSeq" id="WP_248552359.1">
    <property type="nucleotide sequence ID" value="NZ_JALPRK010000012.1"/>
</dbReference>
<name>A0A9X1XYW8_9BACL</name>
<dbReference type="EMBL" id="JALPRK010000012">
    <property type="protein sequence ID" value="MCK8488280.1"/>
    <property type="molecule type" value="Genomic_DNA"/>
</dbReference>
<comment type="caution">
    <text evidence="1">The sequence shown here is derived from an EMBL/GenBank/DDBJ whole genome shotgun (WGS) entry which is preliminary data.</text>
</comment>
<protein>
    <submittedName>
        <fullName evidence="1">Uncharacterized protein</fullName>
    </submittedName>
</protein>
<proteinExistence type="predicted"/>
<sequence length="104" mass="12008">MAYTVTLPDNFFSTEELEKLYKLFDSADPISFEQSLNKLCQAALTEYKEMLLGKGLPTRADEIKQHRLLHLITYFFQNSLPNEAEVSSMFQLTETEARALIRNV</sequence>
<reference evidence="1" key="1">
    <citation type="submission" date="2022-04" db="EMBL/GenBank/DDBJ databases">
        <authorList>
            <person name="Seo M.-J."/>
        </authorList>
    </citation>
    <scope>NUCLEOTIDE SEQUENCE</scope>
    <source>
        <strain evidence="1">MBLB2552</strain>
    </source>
</reference>
<organism evidence="1 2">
    <name type="scientific">Paenibacillus mellifer</name>
    <dbReference type="NCBI Taxonomy" id="2937794"/>
    <lineage>
        <taxon>Bacteria</taxon>
        <taxon>Bacillati</taxon>
        <taxon>Bacillota</taxon>
        <taxon>Bacilli</taxon>
        <taxon>Bacillales</taxon>
        <taxon>Paenibacillaceae</taxon>
        <taxon>Paenibacillus</taxon>
    </lineage>
</organism>
<gene>
    <name evidence="1" type="ORF">M0651_13965</name>
</gene>
<keyword evidence="2" id="KW-1185">Reference proteome</keyword>
<dbReference type="AlphaFoldDB" id="A0A9X1XYW8"/>
<dbReference type="Proteomes" id="UP001139534">
    <property type="component" value="Unassembled WGS sequence"/>
</dbReference>